<keyword evidence="5" id="KW-1185">Reference proteome</keyword>
<evidence type="ECO:0000256" key="1">
    <source>
        <dbReference type="ARBA" id="ARBA00022729"/>
    </source>
</evidence>
<dbReference type="GO" id="GO:0009897">
    <property type="term" value="C:external side of plasma membrane"/>
    <property type="evidence" value="ECO:0007669"/>
    <property type="project" value="TreeGrafter"/>
</dbReference>
<accession>A0A7K5XCN0</accession>
<sequence length="96" mass="10865">APPPRLSLADWLVLQVPARALLEGDELRLRCRGWNHANIQRVQFFHEQKALGGGTTGGELLLSPLQLHHRGHYRCQAKVYYVVWQDKESAPVTVTV</sequence>
<dbReference type="InterPro" id="IPR013783">
    <property type="entry name" value="Ig-like_fold"/>
</dbReference>
<dbReference type="GO" id="GO:0004888">
    <property type="term" value="F:transmembrane signaling receptor activity"/>
    <property type="evidence" value="ECO:0007669"/>
    <property type="project" value="TreeGrafter"/>
</dbReference>
<feature type="non-terminal residue" evidence="4">
    <location>
        <position position="96"/>
    </location>
</feature>
<evidence type="ECO:0000256" key="2">
    <source>
        <dbReference type="ARBA" id="ARBA00023157"/>
    </source>
</evidence>
<evidence type="ECO:0000313" key="5">
    <source>
        <dbReference type="Proteomes" id="UP000586671"/>
    </source>
</evidence>
<evidence type="ECO:0000259" key="3">
    <source>
        <dbReference type="PROSITE" id="PS50835"/>
    </source>
</evidence>
<dbReference type="PANTHER" id="PTHR11481:SF64">
    <property type="entry name" value="FC RECEPTOR-LIKE PROTEIN 4"/>
    <property type="match status" value="1"/>
</dbReference>
<dbReference type="EMBL" id="VYZM01009014">
    <property type="protein sequence ID" value="NWU51217.1"/>
    <property type="molecule type" value="Genomic_DNA"/>
</dbReference>
<organism evidence="4 5">
    <name type="scientific">Dromas ardeola</name>
    <dbReference type="NCBI Taxonomy" id="458190"/>
    <lineage>
        <taxon>Eukaryota</taxon>
        <taxon>Metazoa</taxon>
        <taxon>Chordata</taxon>
        <taxon>Craniata</taxon>
        <taxon>Vertebrata</taxon>
        <taxon>Euteleostomi</taxon>
        <taxon>Archelosauria</taxon>
        <taxon>Archosauria</taxon>
        <taxon>Dinosauria</taxon>
        <taxon>Saurischia</taxon>
        <taxon>Theropoda</taxon>
        <taxon>Coelurosauria</taxon>
        <taxon>Aves</taxon>
        <taxon>Neognathae</taxon>
        <taxon>Neoaves</taxon>
        <taxon>Charadriiformes</taxon>
        <taxon>Dromadidae</taxon>
        <taxon>Dromas</taxon>
    </lineage>
</organism>
<dbReference type="AlphaFoldDB" id="A0A7K5XCN0"/>
<dbReference type="Gene3D" id="2.60.40.10">
    <property type="entry name" value="Immunoglobulins"/>
    <property type="match status" value="1"/>
</dbReference>
<dbReference type="Pfam" id="PF13895">
    <property type="entry name" value="Ig_2"/>
    <property type="match status" value="1"/>
</dbReference>
<feature type="non-terminal residue" evidence="4">
    <location>
        <position position="1"/>
    </location>
</feature>
<dbReference type="GO" id="GO:0007166">
    <property type="term" value="P:cell surface receptor signaling pathway"/>
    <property type="evidence" value="ECO:0007669"/>
    <property type="project" value="TreeGrafter"/>
</dbReference>
<dbReference type="SMART" id="SM00409">
    <property type="entry name" value="IG"/>
    <property type="match status" value="1"/>
</dbReference>
<keyword evidence="2" id="KW-1015">Disulfide bond</keyword>
<dbReference type="SMART" id="SM00408">
    <property type="entry name" value="IGc2"/>
    <property type="match status" value="1"/>
</dbReference>
<comment type="caution">
    <text evidence="4">The sequence shown here is derived from an EMBL/GenBank/DDBJ whole genome shotgun (WGS) entry which is preliminary data.</text>
</comment>
<dbReference type="InterPro" id="IPR003598">
    <property type="entry name" value="Ig_sub2"/>
</dbReference>
<name>A0A7K5XCN0_9CHAR</name>
<dbReference type="GO" id="GO:0006955">
    <property type="term" value="P:immune response"/>
    <property type="evidence" value="ECO:0007669"/>
    <property type="project" value="TreeGrafter"/>
</dbReference>
<dbReference type="PANTHER" id="PTHR11481">
    <property type="entry name" value="IMMUNOGLOBULIN FC RECEPTOR"/>
    <property type="match status" value="1"/>
</dbReference>
<dbReference type="InterPro" id="IPR007110">
    <property type="entry name" value="Ig-like_dom"/>
</dbReference>
<keyword evidence="1" id="KW-0732">Signal</keyword>
<dbReference type="InterPro" id="IPR003599">
    <property type="entry name" value="Ig_sub"/>
</dbReference>
<protein>
    <submittedName>
        <fullName evidence="4">FCGR3 protein</fullName>
    </submittedName>
</protein>
<dbReference type="InterPro" id="IPR036179">
    <property type="entry name" value="Ig-like_dom_sf"/>
</dbReference>
<dbReference type="PROSITE" id="PS50835">
    <property type="entry name" value="IG_LIKE"/>
    <property type="match status" value="1"/>
</dbReference>
<feature type="domain" description="Ig-like" evidence="3">
    <location>
        <begin position="4"/>
        <end position="95"/>
    </location>
</feature>
<dbReference type="InterPro" id="IPR050488">
    <property type="entry name" value="Ig_Fc_receptor"/>
</dbReference>
<dbReference type="SUPFAM" id="SSF48726">
    <property type="entry name" value="Immunoglobulin"/>
    <property type="match status" value="1"/>
</dbReference>
<gene>
    <name evidence="4" type="primary">Fcgr3</name>
    <name evidence="4" type="ORF">DROARD_R15410</name>
</gene>
<reference evidence="4 5" key="1">
    <citation type="submission" date="2019-09" db="EMBL/GenBank/DDBJ databases">
        <title>Bird 10,000 Genomes (B10K) Project - Family phase.</title>
        <authorList>
            <person name="Zhang G."/>
        </authorList>
    </citation>
    <scope>NUCLEOTIDE SEQUENCE [LARGE SCALE GENOMIC DNA]</scope>
    <source>
        <strain evidence="4">B10K-DU-012-55</strain>
        <tissue evidence="4">Muscle</tissue>
    </source>
</reference>
<dbReference type="Proteomes" id="UP000586671">
    <property type="component" value="Unassembled WGS sequence"/>
</dbReference>
<evidence type="ECO:0000313" key="4">
    <source>
        <dbReference type="EMBL" id="NWU51217.1"/>
    </source>
</evidence>
<proteinExistence type="predicted"/>